<dbReference type="EMBL" id="AP018863">
    <property type="protein sequence ID" value="BBF89565.1"/>
    <property type="molecule type" value="Genomic_DNA"/>
</dbReference>
<evidence type="ECO:0000256" key="1">
    <source>
        <dbReference type="SAM" id="Phobius"/>
    </source>
</evidence>
<name>A0A679BB34_ORYGL</name>
<sequence>MMMEDIARLTIVQAKSPAAAASTVQITDDSRTTLYGVFRSSPAARLMLTEVLMLLGVVGLLVLLLLGSYRRRSSGAAVKVTIWVAYASSYPLVNYTLGLMQSSPYNNGLFSVWALCLFLILGSVDSLSAYSLQDNENWKRFYFQEFIMSSWVVLLISSGGHPNFQYLLWVMYAIIVIKCSVRVASLRLATGRDISDKGMVDYMSCEHELCPDDEDPDPVTMRGYRYVIGDGKWRMVAMAPDFELKYDVDKLLTVDKVWGCQGSLLRGDGDNIGRLKDLCLSMALSNMLKRRFAGLELAESSLGKTHDFLFHGLLHGDNCFERALRVIEEELAFVHDFFYTKYFAIYSGHHLSVLLSFSMIPFCSWLAYKLFRHFQTPNDELKLVFPAHNRNYDALITFVLVVGIALVEGLQVYLYLASSWCKVALISNYVVRDSWKSRKWVAKSIGCITGLKFFRTWEDKLGQYTLLQNCNFKPINILHRVTFGLVDETKNGRKKDAPIKLSMAVKRAVMETLKSSNGELTNGVTSLQANGVLQKLSWSYTNHETTTHTILAWHIATTLCEAHDPMHQPSEEEQHRTETATNRHVASSLSRYCAYLVAFAPELLPDHCFISESTFDSLIIETQILLEKVKTLQQRCEILKEVGAIPDINNNRRFRLTISGAQLGNQLIHEITSPRLRWKVLSDFWAEMMLYIAPSSDARAHLETLPRGGEFITQIWALLTHGGILERPPRPPHNV</sequence>
<proteinExistence type="predicted"/>
<feature type="transmembrane region" description="Helical" evidence="1">
    <location>
        <begin position="142"/>
        <end position="160"/>
    </location>
</feature>
<feature type="domain" description="DUF4220" evidence="2">
    <location>
        <begin position="83"/>
        <end position="468"/>
    </location>
</feature>
<protein>
    <recommendedName>
        <fullName evidence="2">DUF4220 domain-containing protein</fullName>
    </recommendedName>
</protein>
<evidence type="ECO:0000313" key="3">
    <source>
        <dbReference type="EMBL" id="BBF89565.1"/>
    </source>
</evidence>
<keyword evidence="1" id="KW-1133">Transmembrane helix</keyword>
<feature type="transmembrane region" description="Helical" evidence="1">
    <location>
        <begin position="351"/>
        <end position="371"/>
    </location>
</feature>
<keyword evidence="1" id="KW-0472">Membrane</keyword>
<dbReference type="PANTHER" id="PTHR31325">
    <property type="entry name" value="OS01G0798800 PROTEIN-RELATED"/>
    <property type="match status" value="1"/>
</dbReference>
<feature type="transmembrane region" description="Helical" evidence="1">
    <location>
        <begin position="44"/>
        <end position="66"/>
    </location>
</feature>
<dbReference type="Pfam" id="PF04578">
    <property type="entry name" value="DUF594"/>
    <property type="match status" value="1"/>
</dbReference>
<dbReference type="InterPro" id="IPR025315">
    <property type="entry name" value="DUF4220"/>
</dbReference>
<organism evidence="3">
    <name type="scientific">Oryza glaberrima</name>
    <name type="common">African rice</name>
    <dbReference type="NCBI Taxonomy" id="4538"/>
    <lineage>
        <taxon>Eukaryota</taxon>
        <taxon>Viridiplantae</taxon>
        <taxon>Streptophyta</taxon>
        <taxon>Embryophyta</taxon>
        <taxon>Tracheophyta</taxon>
        <taxon>Spermatophyta</taxon>
        <taxon>Magnoliopsida</taxon>
        <taxon>Liliopsida</taxon>
        <taxon>Poales</taxon>
        <taxon>Poaceae</taxon>
        <taxon>BOP clade</taxon>
        <taxon>Oryzoideae</taxon>
        <taxon>Oryzeae</taxon>
        <taxon>Oryzinae</taxon>
        <taxon>Oryza</taxon>
    </lineage>
</organism>
<dbReference type="InterPro" id="IPR007658">
    <property type="entry name" value="DUF594"/>
</dbReference>
<evidence type="ECO:0000259" key="2">
    <source>
        <dbReference type="Pfam" id="PF13968"/>
    </source>
</evidence>
<keyword evidence="1" id="KW-0812">Transmembrane</keyword>
<gene>
    <name evidence="3" type="primary">Ogla0133M13.14</name>
</gene>
<dbReference type="AlphaFoldDB" id="A0A679BB34"/>
<feature type="transmembrane region" description="Helical" evidence="1">
    <location>
        <begin position="109"/>
        <end position="130"/>
    </location>
</feature>
<reference evidence="3" key="1">
    <citation type="submission" date="2018-08" db="EMBL/GenBank/DDBJ databases">
        <title>Oryza glaberrima genomic DNA, chromosome 11, BAC clone:Ogla0133M13.</title>
        <authorList>
            <person name="Wu J."/>
            <person name="Kanamori H."/>
        </authorList>
    </citation>
    <scope>NUCLEOTIDE SEQUENCE</scope>
    <source>
        <strain evidence="3">IRGC104038</strain>
    </source>
</reference>
<accession>A0A679BB34</accession>
<feature type="transmembrane region" description="Helical" evidence="1">
    <location>
        <begin position="391"/>
        <end position="416"/>
    </location>
</feature>
<feature type="transmembrane region" description="Helical" evidence="1">
    <location>
        <begin position="78"/>
        <end position="97"/>
    </location>
</feature>
<feature type="transmembrane region" description="Helical" evidence="1">
    <location>
        <begin position="166"/>
        <end position="189"/>
    </location>
</feature>
<dbReference type="Pfam" id="PF13968">
    <property type="entry name" value="DUF4220"/>
    <property type="match status" value="1"/>
</dbReference>